<proteinExistence type="predicted"/>
<dbReference type="eggNOG" id="COG0653">
    <property type="taxonomic scope" value="Bacteria"/>
</dbReference>
<dbReference type="Pfam" id="PF02810">
    <property type="entry name" value="SEC-C"/>
    <property type="match status" value="1"/>
</dbReference>
<protein>
    <recommendedName>
        <fullName evidence="3">Zinc chelation protein SecC</fullName>
    </recommendedName>
</protein>
<dbReference type="RefSeq" id="WP_027099682.1">
    <property type="nucleotide sequence ID" value="NZ_CABHIH010000001.1"/>
</dbReference>
<evidence type="ECO:0000313" key="1">
    <source>
        <dbReference type="EMBL" id="OBY12381.1"/>
    </source>
</evidence>
<evidence type="ECO:0000313" key="2">
    <source>
        <dbReference type="Proteomes" id="UP000092714"/>
    </source>
</evidence>
<dbReference type="OrthoDB" id="1888961at2"/>
<reference evidence="1 2" key="1">
    <citation type="submission" date="2016-06" db="EMBL/GenBank/DDBJ databases">
        <authorList>
            <person name="Kjaerup R.B."/>
            <person name="Dalgaard T.S."/>
            <person name="Juul-Madsen H.R."/>
        </authorList>
    </citation>
    <scope>NUCLEOTIDE SEQUENCE [LARGE SCALE GENOMIC DNA]</scope>
    <source>
        <strain evidence="1 2">373-A1</strain>
    </source>
</reference>
<dbReference type="EMBL" id="MAPZ01000009">
    <property type="protein sequence ID" value="OBY12381.1"/>
    <property type="molecule type" value="Genomic_DNA"/>
</dbReference>
<dbReference type="GeneID" id="42777525"/>
<dbReference type="Gene3D" id="3.10.450.50">
    <property type="match status" value="1"/>
</dbReference>
<sequence>MHTKKYYYDEQLRKYYFEKYYQTFTKCKNSLKESNTSELLSLQTKPTLTEIAKRLDIKGYSKLGKDGLVNLVSAYITDNIDNILCELSYKELNLLKELAKEDLVEYSFSIDNLNLIGGLSSLGVLFKLSIKDNYYLVVPSDIKEGINSLISSKKYISNLKERSEGINLIDGLMTHYGLLLGGELYSIITNKESTVFKEENLDFYLNYIFRSYEAFTEGNALIHPFLFSPEDVYEELRVRQTIQYNFSNEDFFISLGRNFKDTWGEEVLELKNILSKTNLKKSDIDSLLSQLIFYIKNDMDTQIIVELLTSYKLDLSNKSLADSIVNSFSKIFNNTPIWSLKGLTPAESIARQKTTIIKDKEPGRNEPCPCGSGKKYKKCCGR</sequence>
<accession>A0A174RK36</accession>
<dbReference type="AlphaFoldDB" id="A0A174RK36"/>
<dbReference type="InterPro" id="IPR004027">
    <property type="entry name" value="SEC_C_motif"/>
</dbReference>
<keyword evidence="2" id="KW-1185">Reference proteome</keyword>
<gene>
    <name evidence="1" type="ORF">CP373A1_01950</name>
</gene>
<evidence type="ECO:0008006" key="3">
    <source>
        <dbReference type="Google" id="ProtNLM"/>
    </source>
</evidence>
<dbReference type="Proteomes" id="UP000092714">
    <property type="component" value="Unassembled WGS sequence"/>
</dbReference>
<organism evidence="1 2">
    <name type="scientific">Clostridium paraputrificum</name>
    <dbReference type="NCBI Taxonomy" id="29363"/>
    <lineage>
        <taxon>Bacteria</taxon>
        <taxon>Bacillati</taxon>
        <taxon>Bacillota</taxon>
        <taxon>Clostridia</taxon>
        <taxon>Eubacteriales</taxon>
        <taxon>Clostridiaceae</taxon>
        <taxon>Clostridium</taxon>
    </lineage>
</organism>
<dbReference type="SUPFAM" id="SSF103642">
    <property type="entry name" value="Sec-C motif"/>
    <property type="match status" value="1"/>
</dbReference>
<comment type="caution">
    <text evidence="1">The sequence shown here is derived from an EMBL/GenBank/DDBJ whole genome shotgun (WGS) entry which is preliminary data.</text>
</comment>
<name>A0A174RK36_9CLOT</name>